<comment type="similarity">
    <text evidence="2">Belongs to the bacterial sugar transferase family.</text>
</comment>
<evidence type="ECO:0000256" key="7">
    <source>
        <dbReference type="ARBA" id="ARBA00023169"/>
    </source>
</evidence>
<feature type="transmembrane region" description="Helical" evidence="8">
    <location>
        <begin position="34"/>
        <end position="55"/>
    </location>
</feature>
<keyword evidence="11" id="KW-1185">Reference proteome</keyword>
<dbReference type="KEGG" id="ngf:FRF71_14240"/>
<evidence type="ECO:0000256" key="6">
    <source>
        <dbReference type="ARBA" id="ARBA00023136"/>
    </source>
</evidence>
<dbReference type="InterPro" id="IPR003362">
    <property type="entry name" value="Bact_transf"/>
</dbReference>
<dbReference type="InterPro" id="IPR017475">
    <property type="entry name" value="EPS_sugar_tfrase"/>
</dbReference>
<keyword evidence="6 8" id="KW-0472">Membrane</keyword>
<protein>
    <submittedName>
        <fullName evidence="10">Exopolysaccharide biosynthesis polyprenyl glycosylphosphotransferase</fullName>
    </submittedName>
</protein>
<reference evidence="10 11" key="1">
    <citation type="journal article" date="2013" name="J. Microbiol. Biotechnol.">
        <title>Novosphingobium ginsenosidimutans sp. nov., with the ability to convert ginsenoside.</title>
        <authorList>
            <person name="Kim J.K."/>
            <person name="He D."/>
            <person name="Liu Q.M."/>
            <person name="Park H.Y."/>
            <person name="Jung M.S."/>
            <person name="Yoon M.H."/>
            <person name="Kim S.C."/>
            <person name="Im W.T."/>
        </authorList>
    </citation>
    <scope>NUCLEOTIDE SEQUENCE [LARGE SCALE GENOMIC DNA]</scope>
    <source>
        <strain evidence="10 11">FW-6</strain>
    </source>
</reference>
<evidence type="ECO:0000256" key="2">
    <source>
        <dbReference type="ARBA" id="ARBA00006464"/>
    </source>
</evidence>
<proteinExistence type="inferred from homology"/>
<gene>
    <name evidence="10" type="ORF">FRF71_14240</name>
</gene>
<organism evidence="10 11">
    <name type="scientific">Novosphingobium ginsenosidimutans</name>
    <dbReference type="NCBI Taxonomy" id="1176536"/>
    <lineage>
        <taxon>Bacteria</taxon>
        <taxon>Pseudomonadati</taxon>
        <taxon>Pseudomonadota</taxon>
        <taxon>Alphaproteobacteria</taxon>
        <taxon>Sphingomonadales</taxon>
        <taxon>Sphingomonadaceae</taxon>
        <taxon>Novosphingobium</taxon>
    </lineage>
</organism>
<dbReference type="GO" id="GO:0089702">
    <property type="term" value="F:undecaprenyl-phosphate glucose phosphotransferase activity"/>
    <property type="evidence" value="ECO:0007669"/>
    <property type="project" value="TreeGrafter"/>
</dbReference>
<dbReference type="NCBIfam" id="TIGR03025">
    <property type="entry name" value="EPS_sugtrans"/>
    <property type="match status" value="1"/>
</dbReference>
<feature type="transmembrane region" description="Helical" evidence="8">
    <location>
        <begin position="282"/>
        <end position="303"/>
    </location>
</feature>
<dbReference type="GO" id="GO:0000271">
    <property type="term" value="P:polysaccharide biosynthetic process"/>
    <property type="evidence" value="ECO:0007669"/>
    <property type="project" value="UniProtKB-KW"/>
</dbReference>
<dbReference type="PANTHER" id="PTHR30576:SF21">
    <property type="entry name" value="UDP-GLUCOSE:UNDECAPRENYL-PHOSPHATE GLUCOSE-1-PHOSPHATE TRANSFERASE"/>
    <property type="match status" value="1"/>
</dbReference>
<name>A0A5B8S6H2_9SPHN</name>
<accession>A0A5B8S6H2</accession>
<dbReference type="GO" id="GO:0016020">
    <property type="term" value="C:membrane"/>
    <property type="evidence" value="ECO:0007669"/>
    <property type="project" value="UniProtKB-SubCell"/>
</dbReference>
<feature type="transmembrane region" description="Helical" evidence="8">
    <location>
        <begin position="103"/>
        <end position="121"/>
    </location>
</feature>
<dbReference type="OrthoDB" id="9808602at2"/>
<feature type="transmembrane region" description="Helical" evidence="8">
    <location>
        <begin position="61"/>
        <end position="82"/>
    </location>
</feature>
<dbReference type="Pfam" id="PF02397">
    <property type="entry name" value="Bac_transf"/>
    <property type="match status" value="1"/>
</dbReference>
<dbReference type="EMBL" id="CP042345">
    <property type="protein sequence ID" value="QEA17199.1"/>
    <property type="molecule type" value="Genomic_DNA"/>
</dbReference>
<keyword evidence="3 10" id="KW-0808">Transferase</keyword>
<dbReference type="GO" id="GO:0009242">
    <property type="term" value="P:colanic acid biosynthetic process"/>
    <property type="evidence" value="ECO:0007669"/>
    <property type="project" value="TreeGrafter"/>
</dbReference>
<dbReference type="Proteomes" id="UP000321172">
    <property type="component" value="Chromosome"/>
</dbReference>
<evidence type="ECO:0000256" key="3">
    <source>
        <dbReference type="ARBA" id="ARBA00022679"/>
    </source>
</evidence>
<evidence type="ECO:0000313" key="10">
    <source>
        <dbReference type="EMBL" id="QEA17199.1"/>
    </source>
</evidence>
<evidence type="ECO:0000313" key="11">
    <source>
        <dbReference type="Proteomes" id="UP000321172"/>
    </source>
</evidence>
<comment type="subcellular location">
    <subcellularLocation>
        <location evidence="1">Membrane</location>
        <topology evidence="1">Multi-pass membrane protein</topology>
    </subcellularLocation>
</comment>
<evidence type="ECO:0000256" key="5">
    <source>
        <dbReference type="ARBA" id="ARBA00022989"/>
    </source>
</evidence>
<keyword evidence="7" id="KW-0270">Exopolysaccharide synthesis</keyword>
<keyword evidence="5 8" id="KW-1133">Transmembrane helix</keyword>
<evidence type="ECO:0000256" key="8">
    <source>
        <dbReference type="SAM" id="Phobius"/>
    </source>
</evidence>
<dbReference type="AlphaFoldDB" id="A0A5B8S6H2"/>
<evidence type="ECO:0000259" key="9">
    <source>
        <dbReference type="Pfam" id="PF02397"/>
    </source>
</evidence>
<keyword evidence="4 8" id="KW-0812">Transmembrane</keyword>
<feature type="transmembrane region" description="Helical" evidence="8">
    <location>
        <begin position="133"/>
        <end position="156"/>
    </location>
</feature>
<evidence type="ECO:0000256" key="4">
    <source>
        <dbReference type="ARBA" id="ARBA00022692"/>
    </source>
</evidence>
<feature type="domain" description="Bacterial sugar transferase" evidence="9">
    <location>
        <begin position="277"/>
        <end position="465"/>
    </location>
</feature>
<sequence length="470" mass="52020">MVREQELAFAREQAAMSNTRLFGDSLNKREALRLISYGSMLLCDLTSIQAGFAIASHWRGAYWLQLYGFPVSVLFCVIYSMLALSSGSVTRDAFGSRLRSAMLGERTLLMASALCIAILFFQPHGLTLSRLSLLTAIVLSALFIGAGRIIFLTLFLHNRDEFWTSRIVLLDGAPPPADPGLTTLDAQAEGISPERNDPDVVARLGSVLADHDKVVVICNDAERASAWSLMLKAFDIQAEVVMPSDLPIGAIGIGRMGDRPTLIVNRGQLSVASRIKKRLVDILVSALALLLLAPLLLVVAIAIKLDSPGPVLFRQSRVGYGNRPFRIYKFRSLRHEATDSNGNKSVSVGDSRVTRVGAFIRKTSIDELPQLFNVLLGDMSLVGPRPHALGSRAGEKLFWEIDPNYWQRHALKPGITGLAQIRGFRGETQEQEDLTQRLNSDIEYLEGWTLWRDFRIMIGTVRVLIHHKAF</sequence>
<evidence type="ECO:0000256" key="1">
    <source>
        <dbReference type="ARBA" id="ARBA00004141"/>
    </source>
</evidence>
<dbReference type="PANTHER" id="PTHR30576">
    <property type="entry name" value="COLANIC BIOSYNTHESIS UDP-GLUCOSE LIPID CARRIER TRANSFERASE"/>
    <property type="match status" value="1"/>
</dbReference>